<keyword evidence="3" id="KW-1133">Transmembrane helix</keyword>
<gene>
    <name evidence="6" type="ORF">KJP28_04605</name>
</gene>
<dbReference type="InterPro" id="IPR010652">
    <property type="entry name" value="DUF1232"/>
</dbReference>
<name>A0ABS6SYY4_9RHOB</name>
<evidence type="ECO:0000259" key="5">
    <source>
        <dbReference type="Pfam" id="PF06803"/>
    </source>
</evidence>
<sequence>MDRKYASYLGGMDQDAQERLVRGGFLKKIKGVARHVPFARDAVAAYFAMLDPKVPAVTRAAVLAPLAYFVIPTDLIPDFLVGFGFTDDALVFWAALKSLQGKMDEEHYEKADEVLR</sequence>
<dbReference type="InterPro" id="IPR016983">
    <property type="entry name" value="UCP031804"/>
</dbReference>
<accession>A0ABS6SYY4</accession>
<evidence type="ECO:0000313" key="6">
    <source>
        <dbReference type="EMBL" id="MBV7378193.1"/>
    </source>
</evidence>
<organism evidence="6 7">
    <name type="scientific">Maritimibacter dapengensis</name>
    <dbReference type="NCBI Taxonomy" id="2836868"/>
    <lineage>
        <taxon>Bacteria</taxon>
        <taxon>Pseudomonadati</taxon>
        <taxon>Pseudomonadota</taxon>
        <taxon>Alphaproteobacteria</taxon>
        <taxon>Rhodobacterales</taxon>
        <taxon>Roseobacteraceae</taxon>
        <taxon>Maritimibacter</taxon>
    </lineage>
</organism>
<evidence type="ECO:0000256" key="1">
    <source>
        <dbReference type="ARBA" id="ARBA00004127"/>
    </source>
</evidence>
<dbReference type="RefSeq" id="WP_218391039.1">
    <property type="nucleotide sequence ID" value="NZ_JAHUZE010000001.1"/>
</dbReference>
<dbReference type="EMBL" id="JAHUZE010000001">
    <property type="protein sequence ID" value="MBV7378193.1"/>
    <property type="molecule type" value="Genomic_DNA"/>
</dbReference>
<evidence type="ECO:0000256" key="4">
    <source>
        <dbReference type="ARBA" id="ARBA00023136"/>
    </source>
</evidence>
<comment type="caution">
    <text evidence="6">The sequence shown here is derived from an EMBL/GenBank/DDBJ whole genome shotgun (WGS) entry which is preliminary data.</text>
</comment>
<keyword evidence="4" id="KW-0472">Membrane</keyword>
<evidence type="ECO:0000313" key="7">
    <source>
        <dbReference type="Proteomes" id="UP000756530"/>
    </source>
</evidence>
<protein>
    <submittedName>
        <fullName evidence="6">DUF1232 domain-containing protein</fullName>
    </submittedName>
</protein>
<reference evidence="6 7" key="1">
    <citation type="submission" date="2021-05" db="EMBL/GenBank/DDBJ databases">
        <title>Culturable bacteria isolated from Daya Bay.</title>
        <authorList>
            <person name="Zheng W."/>
            <person name="Yu S."/>
            <person name="Huang Y."/>
        </authorList>
    </citation>
    <scope>NUCLEOTIDE SEQUENCE [LARGE SCALE GENOMIC DNA]</scope>
    <source>
        <strain evidence="6 7">DP4N28-5</strain>
    </source>
</reference>
<comment type="subcellular location">
    <subcellularLocation>
        <location evidence="1">Endomembrane system</location>
        <topology evidence="1">Multi-pass membrane protein</topology>
    </subcellularLocation>
</comment>
<dbReference type="Proteomes" id="UP000756530">
    <property type="component" value="Unassembled WGS sequence"/>
</dbReference>
<dbReference type="Pfam" id="PF06803">
    <property type="entry name" value="DUF1232"/>
    <property type="match status" value="1"/>
</dbReference>
<proteinExistence type="predicted"/>
<feature type="domain" description="DUF1232" evidence="5">
    <location>
        <begin position="59"/>
        <end position="92"/>
    </location>
</feature>
<keyword evidence="2" id="KW-0812">Transmembrane</keyword>
<evidence type="ECO:0000256" key="2">
    <source>
        <dbReference type="ARBA" id="ARBA00022692"/>
    </source>
</evidence>
<dbReference type="PIRSF" id="PIRSF031804">
    <property type="entry name" value="UCP031804"/>
    <property type="match status" value="1"/>
</dbReference>
<keyword evidence="7" id="KW-1185">Reference proteome</keyword>
<evidence type="ECO:0000256" key="3">
    <source>
        <dbReference type="ARBA" id="ARBA00022989"/>
    </source>
</evidence>